<dbReference type="InterPro" id="IPR036188">
    <property type="entry name" value="FAD/NAD-bd_sf"/>
</dbReference>
<dbReference type="PANTHER" id="PTHR43476">
    <property type="entry name" value="3-(3-HYDROXY-PHENYL)PROPIONATE/3-HYDROXYCINNAMIC ACID HYDROXYLASE"/>
    <property type="match status" value="1"/>
</dbReference>
<dbReference type="GO" id="GO:0004497">
    <property type="term" value="F:monooxygenase activity"/>
    <property type="evidence" value="ECO:0007669"/>
    <property type="project" value="UniProtKB-KW"/>
</dbReference>
<reference evidence="4 5" key="1">
    <citation type="submission" date="2016-10" db="EMBL/GenBank/DDBJ databases">
        <authorList>
            <person name="de Groot N.N."/>
        </authorList>
    </citation>
    <scope>NUCLEOTIDE SEQUENCE [LARGE SCALE GENOMIC DNA]</scope>
    <source>
        <strain evidence="4 5">DSM 44637</strain>
    </source>
</reference>
<dbReference type="OrthoDB" id="9791689at2"/>
<dbReference type="STRING" id="112413.SAMN05421854_102817"/>
<dbReference type="Proteomes" id="UP000470404">
    <property type="component" value="Unassembled WGS sequence"/>
</dbReference>
<dbReference type="PRINTS" id="PR00420">
    <property type="entry name" value="RNGMNOXGNASE"/>
</dbReference>
<evidence type="ECO:0000256" key="1">
    <source>
        <dbReference type="ARBA" id="ARBA00023002"/>
    </source>
</evidence>
<dbReference type="RefSeq" id="WP_067576114.1">
    <property type="nucleotide sequence ID" value="NZ_FOWC01000002.1"/>
</dbReference>
<organism evidence="4 5">
    <name type="scientific">Amycolatopsis rubida</name>
    <dbReference type="NCBI Taxonomy" id="112413"/>
    <lineage>
        <taxon>Bacteria</taxon>
        <taxon>Bacillati</taxon>
        <taxon>Actinomycetota</taxon>
        <taxon>Actinomycetes</taxon>
        <taxon>Pseudonocardiales</taxon>
        <taxon>Pseudonocardiaceae</taxon>
        <taxon>Amycolatopsis</taxon>
    </lineage>
</organism>
<dbReference type="EMBL" id="JAAGNC010000068">
    <property type="protein sequence ID" value="NEC56220.1"/>
    <property type="molecule type" value="Genomic_DNA"/>
</dbReference>
<dbReference type="EMBL" id="FOWC01000002">
    <property type="protein sequence ID" value="SFO65995.1"/>
    <property type="molecule type" value="Genomic_DNA"/>
</dbReference>
<dbReference type="PANTHER" id="PTHR43476:SF5">
    <property type="entry name" value="FAD-DEPENDENT MONOOXYGENASE"/>
    <property type="match status" value="1"/>
</dbReference>
<protein>
    <submittedName>
        <fullName evidence="4">2-polyprenyl-6-methoxyphenol hydroxylase</fullName>
    </submittedName>
    <submittedName>
        <fullName evidence="3">FAD-binding monooxygenase</fullName>
    </submittedName>
</protein>
<reference evidence="3 6" key="2">
    <citation type="submission" date="2020-01" db="EMBL/GenBank/DDBJ databases">
        <title>Insect and environment-associated Actinomycetes.</title>
        <authorList>
            <person name="Currrie C."/>
            <person name="Chevrette M."/>
            <person name="Carlson C."/>
            <person name="Stubbendieck R."/>
            <person name="Wendt-Pienkowski E."/>
        </authorList>
    </citation>
    <scope>NUCLEOTIDE SEQUENCE [LARGE SCALE GENOMIC DNA]</scope>
    <source>
        <strain evidence="3 6">SID8386</strain>
    </source>
</reference>
<dbReference type="InterPro" id="IPR002938">
    <property type="entry name" value="FAD-bd"/>
</dbReference>
<dbReference type="SUPFAM" id="SSF51905">
    <property type="entry name" value="FAD/NAD(P)-binding domain"/>
    <property type="match status" value="1"/>
</dbReference>
<dbReference type="InterPro" id="IPR050631">
    <property type="entry name" value="PheA/TfdB_FAD_monoxygenase"/>
</dbReference>
<evidence type="ECO:0000313" key="6">
    <source>
        <dbReference type="Proteomes" id="UP000470404"/>
    </source>
</evidence>
<evidence type="ECO:0000313" key="3">
    <source>
        <dbReference type="EMBL" id="NEC56220.1"/>
    </source>
</evidence>
<keyword evidence="1" id="KW-0560">Oxidoreductase</keyword>
<feature type="domain" description="FAD-binding" evidence="2">
    <location>
        <begin position="5"/>
        <end position="345"/>
    </location>
</feature>
<dbReference type="Gene3D" id="3.50.50.60">
    <property type="entry name" value="FAD/NAD(P)-binding domain"/>
    <property type="match status" value="2"/>
</dbReference>
<evidence type="ECO:0000313" key="5">
    <source>
        <dbReference type="Proteomes" id="UP000199137"/>
    </source>
</evidence>
<gene>
    <name evidence="3" type="ORF">G3I59_11640</name>
    <name evidence="4" type="ORF">SAMN05421854_102817</name>
</gene>
<dbReference type="AlphaFoldDB" id="A0A1I5IZK0"/>
<sequence length="411" mass="44463">MREIEADVCVSGGGPAGLVLALLLARSGVDVVVAERSASLDREYRGEIIQPGALRTLDQLGVLDGLGGYPMRHFQLVQGERTLLDIDYQTLPAPDDHLLSLPQRLLLERLLGECKATPGFRLLSGCSTRALLEENGAVTGIRCGSGDGETQVRARWVVAADGRYSKTRSLAGIGYDKFEKFEHDVVWFKLIAPERRTSAVRIHRTAADPVLVHDSYPDRVQIGWTLAKGSYKTVAAKGIEHVREQLIAAVPQHADLIREQVTALSELSPLDVFSGRAQEWVRPGLVLIGDAAHTHSPIGAQGINLAIADAVALHPELVAAVAAKDNRPAALAGFEAERRAAVDTVFTLQSRQNKGMLSSGRIVDAVRPVIAKLLPHTPIFRKILNLVAFGARPRDVRADLFRAPSNPGGTR</sequence>
<dbReference type="Pfam" id="PF01494">
    <property type="entry name" value="FAD_binding_3"/>
    <property type="match status" value="1"/>
</dbReference>
<accession>A0A1I5IZK0</accession>
<keyword evidence="6" id="KW-1185">Reference proteome</keyword>
<evidence type="ECO:0000313" key="4">
    <source>
        <dbReference type="EMBL" id="SFO65995.1"/>
    </source>
</evidence>
<evidence type="ECO:0000259" key="2">
    <source>
        <dbReference type="Pfam" id="PF01494"/>
    </source>
</evidence>
<proteinExistence type="predicted"/>
<dbReference type="GO" id="GO:0071949">
    <property type="term" value="F:FAD binding"/>
    <property type="evidence" value="ECO:0007669"/>
    <property type="project" value="InterPro"/>
</dbReference>
<dbReference type="Proteomes" id="UP000199137">
    <property type="component" value="Unassembled WGS sequence"/>
</dbReference>
<keyword evidence="3" id="KW-0503">Monooxygenase</keyword>
<name>A0A1I5IZK0_9PSEU</name>